<name>A0ABT9CH66_9BACL</name>
<evidence type="ECO:0000313" key="1">
    <source>
        <dbReference type="EMBL" id="MDO7908616.1"/>
    </source>
</evidence>
<reference evidence="1 2" key="1">
    <citation type="submission" date="2023-07" db="EMBL/GenBank/DDBJ databases">
        <title>Paenibacillus sp. JX-17 nov. isolated from soil.</title>
        <authorList>
            <person name="Wan Y."/>
            <person name="Liu B."/>
        </authorList>
    </citation>
    <scope>NUCLEOTIDE SEQUENCE [LARGE SCALE GENOMIC DNA]</scope>
    <source>
        <strain evidence="1 2">JX-17</strain>
    </source>
</reference>
<dbReference type="Proteomes" id="UP001240171">
    <property type="component" value="Unassembled WGS sequence"/>
</dbReference>
<organism evidence="1 2">
    <name type="scientific">Paenibacillus lacisoli</name>
    <dbReference type="NCBI Taxonomy" id="3064525"/>
    <lineage>
        <taxon>Bacteria</taxon>
        <taxon>Bacillati</taxon>
        <taxon>Bacillota</taxon>
        <taxon>Bacilli</taxon>
        <taxon>Bacillales</taxon>
        <taxon>Paenibacillaceae</taxon>
        <taxon>Paenibacillus</taxon>
    </lineage>
</organism>
<evidence type="ECO:0000313" key="2">
    <source>
        <dbReference type="Proteomes" id="UP001240171"/>
    </source>
</evidence>
<proteinExistence type="predicted"/>
<protein>
    <submittedName>
        <fullName evidence="1">Uncharacterized protein</fullName>
    </submittedName>
</protein>
<sequence>MKIQTLSRSAALPYRRAAANQKTASLPTMPPIIKELIRFEDELEMERHSLGFDLGLVMERGSGTRYMPTPPDVIPFAHAGRDGIHYGFLTDFGMTRSLEEAPIVAVAPMSVNSVWLVARSIREFLNVLYSCPELLTRFDGTAESYQLHAITEGDPRQERVRERFRERFNITPVTDPCEYMTRLMEDRRRQVAVPTLNGLGVRSLSDTRDICHTCYTVPEQIDWQLNGPAVQLFFASATPEAKLAFVRDIQSNHLLTDDGLRTFVDGELRTFGFAEVADRLNESYYIPYIEA</sequence>
<gene>
    <name evidence="1" type="ORF">Q5741_19700</name>
</gene>
<dbReference type="EMBL" id="JAUQTB010000019">
    <property type="protein sequence ID" value="MDO7908616.1"/>
    <property type="molecule type" value="Genomic_DNA"/>
</dbReference>
<keyword evidence="2" id="KW-1185">Reference proteome</keyword>
<comment type="caution">
    <text evidence="1">The sequence shown here is derived from an EMBL/GenBank/DDBJ whole genome shotgun (WGS) entry which is preliminary data.</text>
</comment>
<dbReference type="RefSeq" id="WP_305025833.1">
    <property type="nucleotide sequence ID" value="NZ_JAUQTB010000019.1"/>
</dbReference>
<accession>A0ABT9CH66</accession>